<dbReference type="Gene3D" id="2.40.50.140">
    <property type="entry name" value="Nucleic acid-binding proteins"/>
    <property type="match status" value="1"/>
</dbReference>
<dbReference type="Proteomes" id="UP001496627">
    <property type="component" value="Unassembled WGS sequence"/>
</dbReference>
<keyword evidence="2 6" id="KW-0812">Transmembrane</keyword>
<evidence type="ECO:0000256" key="7">
    <source>
        <dbReference type="SAM" id="SignalP"/>
    </source>
</evidence>
<comment type="caution">
    <text evidence="11">The sequence shown here is derived from an EMBL/GenBank/DDBJ whole genome shotgun (WGS) entry which is preliminary data.</text>
</comment>
<evidence type="ECO:0000259" key="8">
    <source>
        <dbReference type="Pfam" id="PF01957"/>
    </source>
</evidence>
<comment type="subcellular location">
    <subcellularLocation>
        <location evidence="1">Membrane</location>
        <topology evidence="1">Multi-pass membrane protein</topology>
    </subcellularLocation>
</comment>
<feature type="chain" id="PRO_5046317618" evidence="7">
    <location>
        <begin position="19"/>
        <end position="452"/>
    </location>
</feature>
<evidence type="ECO:0000259" key="9">
    <source>
        <dbReference type="Pfam" id="PF24961"/>
    </source>
</evidence>
<dbReference type="Gene3D" id="3.90.226.10">
    <property type="entry name" value="2-enoyl-CoA Hydratase, Chain A, domain 1"/>
    <property type="match status" value="1"/>
</dbReference>
<keyword evidence="12" id="KW-1185">Reference proteome</keyword>
<dbReference type="CDD" id="cd07020">
    <property type="entry name" value="Clp_protease_NfeD_1"/>
    <property type="match status" value="1"/>
</dbReference>
<feature type="domain" description="NfeD1b N-terminal" evidence="10">
    <location>
        <begin position="37"/>
        <end position="131"/>
    </location>
</feature>
<dbReference type="RefSeq" id="WP_348863477.1">
    <property type="nucleotide sequence ID" value="NZ_JBEAAL010000012.1"/>
</dbReference>
<evidence type="ECO:0000256" key="4">
    <source>
        <dbReference type="ARBA" id="ARBA00023136"/>
    </source>
</evidence>
<feature type="region of interest" description="Disordered" evidence="5">
    <location>
        <begin position="127"/>
        <end position="161"/>
    </location>
</feature>
<feature type="domain" description="NfeD-like C-terminal" evidence="8">
    <location>
        <begin position="393"/>
        <end position="446"/>
    </location>
</feature>
<dbReference type="SUPFAM" id="SSF141322">
    <property type="entry name" value="NfeD domain-like"/>
    <property type="match status" value="1"/>
</dbReference>
<dbReference type="PANTHER" id="PTHR33507:SF4">
    <property type="entry name" value="NODULATION COMPETITIVENESS PROTEIN NFED"/>
    <property type="match status" value="1"/>
</dbReference>
<feature type="transmembrane region" description="Helical" evidence="6">
    <location>
        <begin position="252"/>
        <end position="274"/>
    </location>
</feature>
<dbReference type="InterPro" id="IPR012340">
    <property type="entry name" value="NA-bd_OB-fold"/>
</dbReference>
<dbReference type="InterPro" id="IPR002810">
    <property type="entry name" value="NfeD-like_C"/>
</dbReference>
<proteinExistence type="predicted"/>
<evidence type="ECO:0000259" key="10">
    <source>
        <dbReference type="Pfam" id="PF25145"/>
    </source>
</evidence>
<feature type="transmembrane region" description="Helical" evidence="6">
    <location>
        <begin position="329"/>
        <end position="348"/>
    </location>
</feature>
<keyword evidence="4 6" id="KW-0472">Membrane</keyword>
<protein>
    <submittedName>
        <fullName evidence="11">Nodulation protein NfeD</fullName>
    </submittedName>
</protein>
<dbReference type="InterPro" id="IPR056738">
    <property type="entry name" value="NfeD1b_N"/>
</dbReference>
<dbReference type="Pfam" id="PF01957">
    <property type="entry name" value="NfeD"/>
    <property type="match status" value="1"/>
</dbReference>
<feature type="signal peptide" evidence="7">
    <location>
        <begin position="1"/>
        <end position="18"/>
    </location>
</feature>
<keyword evidence="3 6" id="KW-1133">Transmembrane helix</keyword>
<sequence>MARTILLLLALPVFGLSAAPSTEPAHIAIVLKLNGAIGPATADYVRRGLQRADEGGAGLVVLQMDTPGGLDASMRDIIRAILASPVPVAGFVAPSGARAASAGTYILYASHIAAMAPGTNLGAATPISLGGGFDRRPEPGNDRPDDPNGKQRQSPDNASEAKAVNDAVAYIRGLAELRGRNADWAERAVREAASLSSVAAQREHVIDFTAATVEDLLAQAQGRVVRVGQTDIRLETAGLAIRDFEPDWRTRLLSVITDPNIALILMMVGIYGLIFEFLTPGTFVPGTIGGISLLLGLYALALLPVSYAGVALIVLGAGLTVAEAHSPSFGALGIGGAVALVLGATILFDTDVPGLEISWSVLGGIAIASIVFSVIVARLAFTSRRRDVVTGTEQMVGIAGKVDSWSDTSGYVIAHGERWKAVSTEPLVAGDGVKITGRTGLTLEVTRIAQER</sequence>
<dbReference type="Pfam" id="PF24961">
    <property type="entry name" value="NfeD_membrane"/>
    <property type="match status" value="1"/>
</dbReference>
<dbReference type="InterPro" id="IPR056739">
    <property type="entry name" value="NfeD_membrane"/>
</dbReference>
<feature type="transmembrane region" description="Helical" evidence="6">
    <location>
        <begin position="305"/>
        <end position="322"/>
    </location>
</feature>
<dbReference type="PANTHER" id="PTHR33507">
    <property type="entry name" value="INNER MEMBRANE PROTEIN YBBJ"/>
    <property type="match status" value="1"/>
</dbReference>
<evidence type="ECO:0000256" key="6">
    <source>
        <dbReference type="SAM" id="Phobius"/>
    </source>
</evidence>
<evidence type="ECO:0000256" key="3">
    <source>
        <dbReference type="ARBA" id="ARBA00022989"/>
    </source>
</evidence>
<dbReference type="EMBL" id="JBEAAL010000012">
    <property type="protein sequence ID" value="MEQ1406710.1"/>
    <property type="molecule type" value="Genomic_DNA"/>
</dbReference>
<dbReference type="InterPro" id="IPR029045">
    <property type="entry name" value="ClpP/crotonase-like_dom_sf"/>
</dbReference>
<accession>A0ABV0M4C4</accession>
<dbReference type="SUPFAM" id="SSF52096">
    <property type="entry name" value="ClpP/crotonase"/>
    <property type="match status" value="1"/>
</dbReference>
<reference evidence="11 12" key="1">
    <citation type="submission" date="2024-05" db="EMBL/GenBank/DDBJ databases">
        <title>Neorhizobium sp. Rsf11, a plant growth promoting and heavy metal resistant PAH-degrader.</title>
        <authorList>
            <person name="Golubev S.N."/>
            <person name="Muratova A.Y."/>
            <person name="Markelova M.I."/>
        </authorList>
    </citation>
    <scope>NUCLEOTIDE SEQUENCE [LARGE SCALE GENOMIC DNA]</scope>
    <source>
        <strain evidence="11 12">Rsf11</strain>
    </source>
</reference>
<evidence type="ECO:0000256" key="1">
    <source>
        <dbReference type="ARBA" id="ARBA00004141"/>
    </source>
</evidence>
<gene>
    <name evidence="11" type="ORF">ABK249_17400</name>
</gene>
<feature type="transmembrane region" description="Helical" evidence="6">
    <location>
        <begin position="360"/>
        <end position="381"/>
    </location>
</feature>
<feature type="compositionally biased region" description="Basic and acidic residues" evidence="5">
    <location>
        <begin position="133"/>
        <end position="149"/>
    </location>
</feature>
<evidence type="ECO:0000256" key="5">
    <source>
        <dbReference type="SAM" id="MobiDB-lite"/>
    </source>
</evidence>
<dbReference type="Pfam" id="PF25145">
    <property type="entry name" value="NfeD1b_N"/>
    <property type="match status" value="1"/>
</dbReference>
<keyword evidence="7" id="KW-0732">Signal</keyword>
<feature type="domain" description="NfeD integral membrane" evidence="9">
    <location>
        <begin position="260"/>
        <end position="376"/>
    </location>
</feature>
<evidence type="ECO:0000313" key="11">
    <source>
        <dbReference type="EMBL" id="MEQ1406710.1"/>
    </source>
</evidence>
<organism evidence="11 12">
    <name type="scientific">Neorhizobium phenanthreniclasticum</name>
    <dbReference type="NCBI Taxonomy" id="3157917"/>
    <lineage>
        <taxon>Bacteria</taxon>
        <taxon>Pseudomonadati</taxon>
        <taxon>Pseudomonadota</taxon>
        <taxon>Alphaproteobacteria</taxon>
        <taxon>Hyphomicrobiales</taxon>
        <taxon>Rhizobiaceae</taxon>
        <taxon>Rhizobium/Agrobacterium group</taxon>
        <taxon>Neorhizobium</taxon>
    </lineage>
</organism>
<name>A0ABV0M4C4_9HYPH</name>
<evidence type="ECO:0000313" key="12">
    <source>
        <dbReference type="Proteomes" id="UP001496627"/>
    </source>
</evidence>
<dbReference type="InterPro" id="IPR052165">
    <property type="entry name" value="Membrane_assoc_protease"/>
</dbReference>
<evidence type="ECO:0000256" key="2">
    <source>
        <dbReference type="ARBA" id="ARBA00022692"/>
    </source>
</evidence>